<accession>A0A5J5F7M3</accession>
<reference evidence="1 2" key="1">
    <citation type="submission" date="2019-09" db="EMBL/GenBank/DDBJ databases">
        <title>Draft genome of the ectomycorrhizal ascomycete Sphaerosporella brunnea.</title>
        <authorList>
            <consortium name="DOE Joint Genome Institute"/>
            <person name="Benucci G.M."/>
            <person name="Marozzi G."/>
            <person name="Antonielli L."/>
            <person name="Sanchez S."/>
            <person name="Marco P."/>
            <person name="Wang X."/>
            <person name="Falini L.B."/>
            <person name="Barry K."/>
            <person name="Haridas S."/>
            <person name="Lipzen A."/>
            <person name="Labutti K."/>
            <person name="Grigoriev I.V."/>
            <person name="Murat C."/>
            <person name="Martin F."/>
            <person name="Albertini E."/>
            <person name="Donnini D."/>
            <person name="Bonito G."/>
        </authorList>
    </citation>
    <scope>NUCLEOTIDE SEQUENCE [LARGE SCALE GENOMIC DNA]</scope>
    <source>
        <strain evidence="1 2">Sb_GMNB300</strain>
    </source>
</reference>
<dbReference type="OrthoDB" id="19923at2759"/>
<protein>
    <submittedName>
        <fullName evidence="1">Uncharacterized protein</fullName>
    </submittedName>
</protein>
<evidence type="ECO:0000313" key="2">
    <source>
        <dbReference type="Proteomes" id="UP000326924"/>
    </source>
</evidence>
<organism evidence="1 2">
    <name type="scientific">Sphaerosporella brunnea</name>
    <dbReference type="NCBI Taxonomy" id="1250544"/>
    <lineage>
        <taxon>Eukaryota</taxon>
        <taxon>Fungi</taxon>
        <taxon>Dikarya</taxon>
        <taxon>Ascomycota</taxon>
        <taxon>Pezizomycotina</taxon>
        <taxon>Pezizomycetes</taxon>
        <taxon>Pezizales</taxon>
        <taxon>Pyronemataceae</taxon>
        <taxon>Sphaerosporella</taxon>
    </lineage>
</organism>
<gene>
    <name evidence="1" type="ORF">FN846DRAFT_916399</name>
</gene>
<dbReference type="AlphaFoldDB" id="A0A5J5F7M3"/>
<dbReference type="InParanoid" id="A0A5J5F7M3"/>
<proteinExistence type="predicted"/>
<dbReference type="EMBL" id="VXIS01000017">
    <property type="protein sequence ID" value="KAA8913150.1"/>
    <property type="molecule type" value="Genomic_DNA"/>
</dbReference>
<comment type="caution">
    <text evidence="1">The sequence shown here is derived from an EMBL/GenBank/DDBJ whole genome shotgun (WGS) entry which is preliminary data.</text>
</comment>
<evidence type="ECO:0000313" key="1">
    <source>
        <dbReference type="EMBL" id="KAA8913150.1"/>
    </source>
</evidence>
<sequence length="111" mass="11982">MLPSQQGDKCAQPPGLNLTIQSRSFSRRMDPLSVPTSIAGLLHAAGKIATLISSMIDAPKAFNDVLSEAVTFSYILHQLQDLLIAILTGCVSDFSELQYTGKIIREFAISS</sequence>
<dbReference type="Proteomes" id="UP000326924">
    <property type="component" value="Unassembled WGS sequence"/>
</dbReference>
<name>A0A5J5F7M3_9PEZI</name>
<keyword evidence="2" id="KW-1185">Reference proteome</keyword>